<name>A0A2Z4FM72_9DELT</name>
<dbReference type="Gene3D" id="1.50.10.150">
    <property type="entry name" value="Voltage-dependent anion channel"/>
    <property type="match status" value="1"/>
</dbReference>
<dbReference type="RefSeq" id="WP_111335222.1">
    <property type="nucleotide sequence ID" value="NZ_CP030032.1"/>
</dbReference>
<keyword evidence="6" id="KW-1133">Transmembrane helix</keyword>
<sequence length="354" mass="39575">MIQNDNQNADASRWGLKDWPPAYFALVMATGIVSIACQLLDMHLLAKGLYGLNWVFYAALWVIAGARLIKYPRQMSADLFSHSRAVGFFTWVAATGVLASQSLLVVNWPSIAVVLWWVTIFLWLGFTYSVFTALTIKSEMPNLGRDLHGGWLVAVVATQSVSVSGTLLAAHHGAWGEQMYFVSLVTWLAGGMLYIWLISIIFFRYTFLRTDPADLSPPYWINMGAMAISTLAGALLVQAAPQSTLLGDLLPFLKGMTLLFWGTATWWVPMLLTLGAWRHLFRRMPLRYDPQYWGAVFPLGMYTVCTLKMAQALNTPFLLAIPRVFIWFALLAWSLAALGLLGRLVRRARNKSTA</sequence>
<dbReference type="Proteomes" id="UP000249799">
    <property type="component" value="Chromosome"/>
</dbReference>
<dbReference type="AlphaFoldDB" id="A0A2Z4FM72"/>
<protein>
    <submittedName>
        <fullName evidence="8">C4-dicarboxylate ABC transporter</fullName>
    </submittedName>
</protein>
<dbReference type="OrthoDB" id="958273at2"/>
<gene>
    <name evidence="8" type="ORF">DN745_12225</name>
</gene>
<dbReference type="PANTHER" id="PTHR31686:SF1">
    <property type="entry name" value="SULFITE EFFLUX PUMP SSU1"/>
    <property type="match status" value="1"/>
</dbReference>
<keyword evidence="5" id="KW-0812">Transmembrane</keyword>
<comment type="subcellular location">
    <subcellularLocation>
        <location evidence="1">Cell membrane</location>
        <topology evidence="1">Multi-pass membrane protein</topology>
    </subcellularLocation>
</comment>
<evidence type="ECO:0000256" key="4">
    <source>
        <dbReference type="ARBA" id="ARBA00022475"/>
    </source>
</evidence>
<proteinExistence type="inferred from homology"/>
<organism evidence="8 9">
    <name type="scientific">Bradymonas sediminis</name>
    <dbReference type="NCBI Taxonomy" id="1548548"/>
    <lineage>
        <taxon>Bacteria</taxon>
        <taxon>Deltaproteobacteria</taxon>
        <taxon>Bradymonadales</taxon>
        <taxon>Bradymonadaceae</taxon>
        <taxon>Bradymonas</taxon>
    </lineage>
</organism>
<comment type="similarity">
    <text evidence="2">Belongs to the tellurite-resistance/dicarboxylate transporter (TDT) family.</text>
</comment>
<dbReference type="Pfam" id="PF03595">
    <property type="entry name" value="SLAC1"/>
    <property type="match status" value="1"/>
</dbReference>
<keyword evidence="4" id="KW-1003">Cell membrane</keyword>
<evidence type="ECO:0000256" key="2">
    <source>
        <dbReference type="ARBA" id="ARBA00008566"/>
    </source>
</evidence>
<dbReference type="PANTHER" id="PTHR31686">
    <property type="match status" value="1"/>
</dbReference>
<dbReference type="KEGG" id="bsed:DN745_12225"/>
<evidence type="ECO:0000256" key="1">
    <source>
        <dbReference type="ARBA" id="ARBA00004651"/>
    </source>
</evidence>
<reference evidence="8 9" key="1">
    <citation type="submission" date="2018-06" db="EMBL/GenBank/DDBJ databases">
        <title>Lujinxingia sediminis gen. nov. sp. nov., a new facultative anaerobic member of the class Deltaproteobacteria, and proposal of Lujinxingaceae fam. nov.</title>
        <authorList>
            <person name="Guo L.-Y."/>
            <person name="Li C.-M."/>
            <person name="Wang S."/>
            <person name="Du Z.-J."/>
        </authorList>
    </citation>
    <scope>NUCLEOTIDE SEQUENCE [LARGE SCALE GENOMIC DNA]</scope>
    <source>
        <strain evidence="8 9">FA350</strain>
    </source>
</reference>
<keyword evidence="3" id="KW-0813">Transport</keyword>
<evidence type="ECO:0000313" key="8">
    <source>
        <dbReference type="EMBL" id="AWV90061.1"/>
    </source>
</evidence>
<dbReference type="CDD" id="cd09319">
    <property type="entry name" value="TDT_like_1"/>
    <property type="match status" value="1"/>
</dbReference>
<evidence type="ECO:0000313" key="9">
    <source>
        <dbReference type="Proteomes" id="UP000249799"/>
    </source>
</evidence>
<keyword evidence="7" id="KW-0472">Membrane</keyword>
<dbReference type="InterPro" id="IPR004695">
    <property type="entry name" value="SLAC1/Mae1/Ssu1/TehA"/>
</dbReference>
<keyword evidence="9" id="KW-1185">Reference proteome</keyword>
<evidence type="ECO:0000256" key="6">
    <source>
        <dbReference type="ARBA" id="ARBA00022989"/>
    </source>
</evidence>
<dbReference type="EMBL" id="CP030032">
    <property type="protein sequence ID" value="AWV90061.1"/>
    <property type="molecule type" value="Genomic_DNA"/>
</dbReference>
<accession>A0A2Z4FM72</accession>
<evidence type="ECO:0000256" key="7">
    <source>
        <dbReference type="ARBA" id="ARBA00023136"/>
    </source>
</evidence>
<evidence type="ECO:0000256" key="3">
    <source>
        <dbReference type="ARBA" id="ARBA00022448"/>
    </source>
</evidence>
<dbReference type="InterPro" id="IPR051629">
    <property type="entry name" value="Sulfite_efflux_TDT"/>
</dbReference>
<dbReference type="GO" id="GO:0000319">
    <property type="term" value="F:sulfite transmembrane transporter activity"/>
    <property type="evidence" value="ECO:0007669"/>
    <property type="project" value="TreeGrafter"/>
</dbReference>
<evidence type="ECO:0000256" key="5">
    <source>
        <dbReference type="ARBA" id="ARBA00022692"/>
    </source>
</evidence>
<dbReference type="InterPro" id="IPR038665">
    <property type="entry name" value="Voltage-dep_anion_channel_sf"/>
</dbReference>
<dbReference type="GO" id="GO:0005886">
    <property type="term" value="C:plasma membrane"/>
    <property type="evidence" value="ECO:0007669"/>
    <property type="project" value="UniProtKB-SubCell"/>
</dbReference>